<dbReference type="SUPFAM" id="SSF51905">
    <property type="entry name" value="FAD/NAD(P)-binding domain"/>
    <property type="match status" value="1"/>
</dbReference>
<dbReference type="NCBIfam" id="TIGR01988">
    <property type="entry name" value="Ubi-OHases"/>
    <property type="match status" value="1"/>
</dbReference>
<evidence type="ECO:0000256" key="6">
    <source>
        <dbReference type="ARBA" id="ARBA00023002"/>
    </source>
</evidence>
<evidence type="ECO:0000256" key="2">
    <source>
        <dbReference type="ARBA" id="ARBA00004749"/>
    </source>
</evidence>
<protein>
    <submittedName>
        <fullName evidence="10">2-octaprenyl-6-methoxyphenol hydroxylase</fullName>
    </submittedName>
</protein>
<comment type="pathway">
    <text evidence="2">Cofactor biosynthesis; ubiquinone biosynthesis.</text>
</comment>
<dbReference type="InterPro" id="IPR011295">
    <property type="entry name" value="UbiH"/>
</dbReference>
<dbReference type="InterPro" id="IPR036188">
    <property type="entry name" value="FAD/NAD-bd_sf"/>
</dbReference>
<feature type="domain" description="FAD-binding" evidence="9">
    <location>
        <begin position="13"/>
        <end position="348"/>
    </location>
</feature>
<evidence type="ECO:0000256" key="4">
    <source>
        <dbReference type="ARBA" id="ARBA00022630"/>
    </source>
</evidence>
<evidence type="ECO:0000256" key="5">
    <source>
        <dbReference type="ARBA" id="ARBA00022827"/>
    </source>
</evidence>
<dbReference type="EMBL" id="FOYU01000004">
    <property type="protein sequence ID" value="SFR58016.1"/>
    <property type="molecule type" value="Genomic_DNA"/>
</dbReference>
<keyword evidence="7" id="KW-0503">Monooxygenase</keyword>
<dbReference type="GO" id="GO:0006744">
    <property type="term" value="P:ubiquinone biosynthetic process"/>
    <property type="evidence" value="ECO:0007669"/>
    <property type="project" value="UniProtKB-UniPathway"/>
</dbReference>
<dbReference type="GO" id="GO:0071949">
    <property type="term" value="F:FAD binding"/>
    <property type="evidence" value="ECO:0007669"/>
    <property type="project" value="InterPro"/>
</dbReference>
<dbReference type="InterPro" id="IPR051205">
    <property type="entry name" value="UbiH/COQ6_monooxygenase"/>
</dbReference>
<proteinExistence type="inferred from homology"/>
<dbReference type="NCBIfam" id="NF004356">
    <property type="entry name" value="PRK05732.1"/>
    <property type="match status" value="1"/>
</dbReference>
<dbReference type="Proteomes" id="UP000199424">
    <property type="component" value="Unassembled WGS sequence"/>
</dbReference>
<dbReference type="PANTHER" id="PTHR43876">
    <property type="entry name" value="UBIQUINONE BIOSYNTHESIS MONOOXYGENASE COQ6, MITOCHONDRIAL"/>
    <property type="match status" value="1"/>
</dbReference>
<evidence type="ECO:0000256" key="1">
    <source>
        <dbReference type="ARBA" id="ARBA00001974"/>
    </source>
</evidence>
<keyword evidence="8" id="KW-0812">Transmembrane</keyword>
<evidence type="ECO:0000256" key="3">
    <source>
        <dbReference type="ARBA" id="ARBA00005349"/>
    </source>
</evidence>
<comment type="similarity">
    <text evidence="3">Belongs to the UbiH/COQ6 family.</text>
</comment>
<keyword evidence="8" id="KW-0472">Membrane</keyword>
<keyword evidence="4" id="KW-0285">Flavoprotein</keyword>
<keyword evidence="8" id="KW-1133">Transmembrane helix</keyword>
<keyword evidence="5" id="KW-0274">FAD</keyword>
<dbReference type="InterPro" id="IPR002938">
    <property type="entry name" value="FAD-bd"/>
</dbReference>
<accession>A0A1I6HU87</accession>
<dbReference type="Gene3D" id="3.50.50.60">
    <property type="entry name" value="FAD/NAD(P)-binding domain"/>
    <property type="match status" value="2"/>
</dbReference>
<dbReference type="PROSITE" id="PS01304">
    <property type="entry name" value="UBIH"/>
    <property type="match status" value="1"/>
</dbReference>
<evidence type="ECO:0000256" key="8">
    <source>
        <dbReference type="SAM" id="Phobius"/>
    </source>
</evidence>
<dbReference type="PANTHER" id="PTHR43876:SF8">
    <property type="entry name" value="2-OCTAPRENYL-6-METHOXYPHENOL HYDROXYLASE"/>
    <property type="match status" value="1"/>
</dbReference>
<dbReference type="Pfam" id="PF01494">
    <property type="entry name" value="FAD_binding_3"/>
    <property type="match status" value="1"/>
</dbReference>
<keyword evidence="6" id="KW-0560">Oxidoreductase</keyword>
<dbReference type="InterPro" id="IPR010971">
    <property type="entry name" value="UbiH/COQ6"/>
</dbReference>
<keyword evidence="11" id="KW-1185">Reference proteome</keyword>
<dbReference type="GO" id="GO:0008681">
    <property type="term" value="F:2-octaprenyl-6-methoxyphenol hydroxylase activity"/>
    <property type="evidence" value="ECO:0007669"/>
    <property type="project" value="InterPro"/>
</dbReference>
<name>A0A1I6HU87_9GAMM</name>
<dbReference type="AlphaFoldDB" id="A0A1I6HU87"/>
<organism evidence="10 11">
    <name type="scientific">Pseudidiomarina maritima</name>
    <dbReference type="NCBI Taxonomy" id="519453"/>
    <lineage>
        <taxon>Bacteria</taxon>
        <taxon>Pseudomonadati</taxon>
        <taxon>Pseudomonadota</taxon>
        <taxon>Gammaproteobacteria</taxon>
        <taxon>Alteromonadales</taxon>
        <taxon>Idiomarinaceae</taxon>
        <taxon>Pseudidiomarina</taxon>
    </lineage>
</organism>
<sequence>MDGTVNTDSTVDYPITIAGGGLVGALTALLLARGRPDWRIAVLEPQAQGPAQDKRTIALAAATVALLEQIGMWQNLAAEASPIEHIHVSDRGHLGMTRLHAAQHGVAAMGQVISAALLNRALYDACLREANIQWLGGAWFERGERTRDAVTVHFKHNDSEAKLTTQLLIGADGQRSQVREDAGISMKHTDYQQVGIIATLKLSDDLGGWAYERFTDTGPIALLPLPDQQASLVWSLSPEQAEQTMQVSDSEFLAACQRAFGYRAGRFTAVRDRVQYPLQLHLAESNICHRSVIIGNASHTLHPIAGQGFNLGVRDAIELSALLIAADDPGSYRLLSEYNQQRQSDYQRIIGLTDSLVRGFSNQHAPLVIGRNLALFGLDNLPPIRQLFARQTMGFRNA</sequence>
<dbReference type="UniPathway" id="UPA00232"/>
<dbReference type="NCBIfam" id="TIGR01984">
    <property type="entry name" value="UbiH"/>
    <property type="match status" value="1"/>
</dbReference>
<comment type="cofactor">
    <cofactor evidence="1">
        <name>FAD</name>
        <dbReference type="ChEBI" id="CHEBI:57692"/>
    </cofactor>
</comment>
<dbReference type="PRINTS" id="PR00420">
    <property type="entry name" value="RNGMNOXGNASE"/>
</dbReference>
<evidence type="ECO:0000313" key="10">
    <source>
        <dbReference type="EMBL" id="SFR58016.1"/>
    </source>
</evidence>
<evidence type="ECO:0000313" key="11">
    <source>
        <dbReference type="Proteomes" id="UP000199424"/>
    </source>
</evidence>
<evidence type="ECO:0000256" key="7">
    <source>
        <dbReference type="ARBA" id="ARBA00023033"/>
    </source>
</evidence>
<reference evidence="11" key="1">
    <citation type="submission" date="2016-10" db="EMBL/GenBank/DDBJ databases">
        <authorList>
            <person name="Varghese N."/>
            <person name="Submissions S."/>
        </authorList>
    </citation>
    <scope>NUCLEOTIDE SEQUENCE [LARGE SCALE GENOMIC DNA]</scope>
    <source>
        <strain evidence="11">CGMCC 1.7285</strain>
    </source>
</reference>
<dbReference type="InterPro" id="IPR018168">
    <property type="entry name" value="Ubi_Hdrlase_CS"/>
</dbReference>
<dbReference type="RefSeq" id="WP_092858348.1">
    <property type="nucleotide sequence ID" value="NZ_FOYU01000004.1"/>
</dbReference>
<gene>
    <name evidence="10" type="ORF">SAMN04488070_2112</name>
</gene>
<evidence type="ECO:0000259" key="9">
    <source>
        <dbReference type="Pfam" id="PF01494"/>
    </source>
</evidence>
<feature type="transmembrane region" description="Helical" evidence="8">
    <location>
        <begin position="13"/>
        <end position="32"/>
    </location>
</feature>